<dbReference type="AlphaFoldDB" id="A0A8S1MIM5"/>
<gene>
    <name evidence="1" type="ORF">PSON_ATCC_30995.1.T0400163</name>
</gene>
<name>A0A8S1MIM5_9CILI</name>
<protein>
    <submittedName>
        <fullName evidence="1">Uncharacterized protein</fullName>
    </submittedName>
</protein>
<keyword evidence="2" id="KW-1185">Reference proteome</keyword>
<proteinExistence type="predicted"/>
<evidence type="ECO:0000313" key="1">
    <source>
        <dbReference type="EMBL" id="CAD8080290.1"/>
    </source>
</evidence>
<dbReference type="Proteomes" id="UP000692954">
    <property type="component" value="Unassembled WGS sequence"/>
</dbReference>
<organism evidence="1 2">
    <name type="scientific">Paramecium sonneborni</name>
    <dbReference type="NCBI Taxonomy" id="65129"/>
    <lineage>
        <taxon>Eukaryota</taxon>
        <taxon>Sar</taxon>
        <taxon>Alveolata</taxon>
        <taxon>Ciliophora</taxon>
        <taxon>Intramacronucleata</taxon>
        <taxon>Oligohymenophorea</taxon>
        <taxon>Peniculida</taxon>
        <taxon>Parameciidae</taxon>
        <taxon>Paramecium</taxon>
    </lineage>
</organism>
<accession>A0A8S1MIM5</accession>
<evidence type="ECO:0000313" key="2">
    <source>
        <dbReference type="Proteomes" id="UP000692954"/>
    </source>
</evidence>
<reference evidence="1" key="1">
    <citation type="submission" date="2021-01" db="EMBL/GenBank/DDBJ databases">
        <authorList>
            <consortium name="Genoscope - CEA"/>
            <person name="William W."/>
        </authorList>
    </citation>
    <scope>NUCLEOTIDE SEQUENCE</scope>
</reference>
<comment type="caution">
    <text evidence="1">The sequence shown here is derived from an EMBL/GenBank/DDBJ whole genome shotgun (WGS) entry which is preliminary data.</text>
</comment>
<sequence length="82" mass="9771">MGSQYCNNNQYPKNMELYLKMQNCKSLIFYNIIIKYNHKKKQKVLYSSQQIAVTLKNQGIYIYTQVIGLQIKEGRLRNFKIS</sequence>
<dbReference type="EMBL" id="CAJJDN010000040">
    <property type="protein sequence ID" value="CAD8080290.1"/>
    <property type="molecule type" value="Genomic_DNA"/>
</dbReference>